<protein>
    <recommendedName>
        <fullName evidence="3">Diaminopimelate epimerase</fullName>
    </recommendedName>
</protein>
<proteinExistence type="predicted"/>
<sequence length="94" mass="11179">MPQILFKVQQVNRLENHHIPDTYEATVEVEIINRESGELMKQGTLPVQFNEHGSFPSISHIQQFVSDKKMQTKLLFDIRRYVRKLRPYLQPDEQ</sequence>
<dbReference type="AlphaFoldDB" id="A0A0J6D107"/>
<evidence type="ECO:0000313" key="2">
    <source>
        <dbReference type="Proteomes" id="UP000035996"/>
    </source>
</evidence>
<organism evidence="1 2">
    <name type="scientific">Guptibacillus hwajinpoensis</name>
    <dbReference type="NCBI Taxonomy" id="208199"/>
    <lineage>
        <taxon>Bacteria</taxon>
        <taxon>Bacillati</taxon>
        <taxon>Bacillota</taxon>
        <taxon>Bacilli</taxon>
        <taxon>Bacillales</taxon>
        <taxon>Guptibacillaceae</taxon>
        <taxon>Guptibacillus</taxon>
    </lineage>
</organism>
<reference evidence="1" key="1">
    <citation type="submission" date="2015-06" db="EMBL/GenBank/DDBJ databases">
        <authorList>
            <person name="Liu B."/>
            <person name="Wang J."/>
            <person name="Zhu Y."/>
            <person name="Liu G."/>
            <person name="Chen Q."/>
            <person name="Zheng C."/>
            <person name="Che J."/>
            <person name="Ge C."/>
            <person name="Shi H."/>
            <person name="Pan Z."/>
            <person name="Liu X."/>
        </authorList>
    </citation>
    <scope>NUCLEOTIDE SEQUENCE [LARGE SCALE GENOMIC DNA]</scope>
    <source>
        <strain evidence="1">DSM 16346</strain>
    </source>
</reference>
<name>A0A0J6D107_9BACL</name>
<evidence type="ECO:0008006" key="3">
    <source>
        <dbReference type="Google" id="ProtNLM"/>
    </source>
</evidence>
<keyword evidence="2" id="KW-1185">Reference proteome</keyword>
<comment type="caution">
    <text evidence="1">The sequence shown here is derived from an EMBL/GenBank/DDBJ whole genome shotgun (WGS) entry which is preliminary data.</text>
</comment>
<dbReference type="Proteomes" id="UP000035996">
    <property type="component" value="Unassembled WGS sequence"/>
</dbReference>
<accession>A0A0J6D107</accession>
<dbReference type="OrthoDB" id="2969222at2"/>
<dbReference type="RefSeq" id="WP_048310163.1">
    <property type="nucleotide sequence ID" value="NZ_CP119526.1"/>
</dbReference>
<dbReference type="EMBL" id="LELK01000001">
    <property type="protein sequence ID" value="KMM38993.1"/>
    <property type="molecule type" value="Genomic_DNA"/>
</dbReference>
<gene>
    <name evidence="1" type="ORF">AB986_07065</name>
</gene>
<evidence type="ECO:0000313" key="1">
    <source>
        <dbReference type="EMBL" id="KMM38993.1"/>
    </source>
</evidence>